<feature type="transmembrane region" description="Helical" evidence="2">
    <location>
        <begin position="533"/>
        <end position="556"/>
    </location>
</feature>
<feature type="compositionally biased region" description="Pro residues" evidence="1">
    <location>
        <begin position="1165"/>
        <end position="1176"/>
    </location>
</feature>
<feature type="region of interest" description="Disordered" evidence="1">
    <location>
        <begin position="1137"/>
        <end position="1274"/>
    </location>
</feature>
<keyword evidence="4" id="KW-1185">Reference proteome</keyword>
<dbReference type="Gene3D" id="3.90.550.10">
    <property type="entry name" value="Spore Coat Polysaccharide Biosynthesis Protein SpsA, Chain A"/>
    <property type="match status" value="1"/>
</dbReference>
<evidence type="ECO:0000313" key="3">
    <source>
        <dbReference type="EMBL" id="NEE04105.1"/>
    </source>
</evidence>
<feature type="transmembrane region" description="Helical" evidence="2">
    <location>
        <begin position="743"/>
        <end position="766"/>
    </location>
</feature>
<feature type="transmembrane region" description="Helical" evidence="2">
    <location>
        <begin position="507"/>
        <end position="527"/>
    </location>
</feature>
<evidence type="ECO:0000313" key="4">
    <source>
        <dbReference type="Proteomes" id="UP000475214"/>
    </source>
</evidence>
<dbReference type="EMBL" id="JAAGOA010000029">
    <property type="protein sequence ID" value="NEE04105.1"/>
    <property type="molecule type" value="Genomic_DNA"/>
</dbReference>
<keyword evidence="2" id="KW-0472">Membrane</keyword>
<proteinExistence type="predicted"/>
<feature type="region of interest" description="Disordered" evidence="1">
    <location>
        <begin position="383"/>
        <end position="405"/>
    </location>
</feature>
<sequence>MATDQNYSAAGGSPLSAGGPPGAPNPLDLPGGSSIYEDQGYGSDAALDAFTGQFTEIAPVNPGALHAHDVTAVLVAHNGSRWLPRVLEGLAGLTHTPDRLIAVDTGSRDDTGQLLTAALGAPAVVSAPRSLGYGAAVAQGVQAADEMGVASRRGRVLAAERTEWIWLLHDDSTPAPDALQRLLETAVRRPDAGVIGPKVLSWRGDRQLLEVGVTVSGSGRRHTGLDRREYDQGQHDETKEVLAVGSAGMLIRRDVWEELGGFDPVLSVFRDDIDFCWRANRAGHPVVVSPEAVVYHAEAAAHGRRRLGATRLRPHLADRRNALYVVLVNSRLAWLPFLLLRVIIGGLGRSVGFLFGKQPALAVEELGAVFAVLGRPDRLVRGRSRRRRLSRPHTQLRPLFPPRGQQLRNAGENLLSFLSGSGSGHDVSGASRRASASSEDEVPTTDDAFLLRFLLHPLMLAGVGLVLLTLLAARDLIGGGHLMGGALLPTVSDPADLWRSYTESWHGVGLGSGTAAPPYLAVVAVVATLVRSAAFAVDLLLLGSVLLAGVSAYFLLRRLVSGRWLRVWGSVTYGLLPAVTGAVAAGRLGTVVATILTPPLVLALYRTVGRPGSPGPFRAAWSAGLILAVMAAFVPLAWILMIIIGGVGVATVYRDRATALRFAVIVAIVPVVLIPWSGNVLSDPVLLVTEAGMPGPGLSDDELAPWSVLLQQPGGPGGAPIWLGAGLVLAGWAALLRSERRLLVSTAWAVVGAGLVVGIVVSRLAVTGPTLETPVAGWPGYPAVLIGGALIVAAVVAGEGARSWLARTSFGWLQPLVALAAAAALLVPLVSAVWWVVDGADDPLERRDPAVLPAYISAEAEQPERIRTLVISRADDGRVTYSLLRSSGPRMGDAESGPEPDKYTALDETVADIVSGRGAADGASLAVFAVKYVYLEAPFDPDLADILDTIPGLARASAPEGAAMWRVDQPVGRATLIQPPPEGEESADAPSEPVIVPTDEIEASTDVPAGDEGRLLVLAELADSGWSATLNGSDLTPVVYDGWAQAFEIGAEGGELELSHRGTQRAGVLLIQLGLVIIVTVLALPGMRRQKGAVDDASDIDPDEPTSPDLPVVAGAASTTSPTVPAGAARVLAAATRPAGTAGAVPPEPAQTPPETADRMAYPPAQMPPGQMPPDRAPAGSAQMPTPPVASSWPEAPAQPPAPPQASTGEPASGGAAAEPGRTSESTSPGYRGRRARRSDEPSTEDSGGYRGRRAAGRRSGGHRGRRDGEKGES</sequence>
<dbReference type="SUPFAM" id="SSF53448">
    <property type="entry name" value="Nucleotide-diphospho-sugar transferases"/>
    <property type="match status" value="1"/>
</dbReference>
<evidence type="ECO:0000256" key="2">
    <source>
        <dbReference type="SAM" id="Phobius"/>
    </source>
</evidence>
<feature type="transmembrane region" description="Helical" evidence="2">
    <location>
        <begin position="810"/>
        <end position="837"/>
    </location>
</feature>
<feature type="transmembrane region" description="Helical" evidence="2">
    <location>
        <begin position="576"/>
        <end position="605"/>
    </location>
</feature>
<feature type="compositionally biased region" description="Basic residues" evidence="1">
    <location>
        <begin position="1251"/>
        <end position="1266"/>
    </location>
</feature>
<dbReference type="Proteomes" id="UP000475214">
    <property type="component" value="Unassembled WGS sequence"/>
</dbReference>
<feature type="region of interest" description="Disordered" evidence="1">
    <location>
        <begin position="1"/>
        <end position="35"/>
    </location>
</feature>
<feature type="compositionally biased region" description="Low complexity" evidence="1">
    <location>
        <begin position="8"/>
        <end position="18"/>
    </location>
</feature>
<dbReference type="PANTHER" id="PTHR43685:SF3">
    <property type="entry name" value="SLR2126 PROTEIN"/>
    <property type="match status" value="1"/>
</dbReference>
<feature type="transmembrane region" description="Helical" evidence="2">
    <location>
        <begin position="321"/>
        <end position="344"/>
    </location>
</feature>
<gene>
    <name evidence="3" type="ORF">G1H10_28440</name>
</gene>
<dbReference type="InterPro" id="IPR029044">
    <property type="entry name" value="Nucleotide-diphossugar_trans"/>
</dbReference>
<feature type="transmembrane region" description="Helical" evidence="2">
    <location>
        <begin position="778"/>
        <end position="798"/>
    </location>
</feature>
<keyword evidence="2" id="KW-0812">Transmembrane</keyword>
<accession>A0A6L9SFF2</accession>
<name>A0A6L9SFF2_9ACTN</name>
<dbReference type="Pfam" id="PF13641">
    <property type="entry name" value="Glyco_tranf_2_3"/>
    <property type="match status" value="1"/>
</dbReference>
<reference evidence="3 4" key="1">
    <citation type="submission" date="2020-02" db="EMBL/GenBank/DDBJ databases">
        <authorList>
            <person name="Li X.-J."/>
            <person name="Han X.-M."/>
        </authorList>
    </citation>
    <scope>NUCLEOTIDE SEQUENCE [LARGE SCALE GENOMIC DNA]</scope>
    <source>
        <strain evidence="3 4">CCTCC AB 2017055</strain>
    </source>
</reference>
<feature type="compositionally biased region" description="Low complexity" evidence="1">
    <location>
        <begin position="1205"/>
        <end position="1221"/>
    </location>
</feature>
<dbReference type="RefSeq" id="WP_163744351.1">
    <property type="nucleotide sequence ID" value="NZ_JAAGOA010000029.1"/>
</dbReference>
<feature type="region of interest" description="Disordered" evidence="1">
    <location>
        <begin position="1093"/>
        <end position="1123"/>
    </location>
</feature>
<comment type="caution">
    <text evidence="3">The sequence shown here is derived from an EMBL/GenBank/DDBJ whole genome shotgun (WGS) entry which is preliminary data.</text>
</comment>
<evidence type="ECO:0000256" key="1">
    <source>
        <dbReference type="SAM" id="MobiDB-lite"/>
    </source>
</evidence>
<dbReference type="PANTHER" id="PTHR43685">
    <property type="entry name" value="GLYCOSYLTRANSFERASE"/>
    <property type="match status" value="1"/>
</dbReference>
<feature type="transmembrane region" description="Helical" evidence="2">
    <location>
        <begin position="453"/>
        <end position="473"/>
    </location>
</feature>
<dbReference type="InterPro" id="IPR050834">
    <property type="entry name" value="Glycosyltransf_2"/>
</dbReference>
<feature type="transmembrane region" description="Helical" evidence="2">
    <location>
        <begin position="719"/>
        <end position="736"/>
    </location>
</feature>
<feature type="transmembrane region" description="Helical" evidence="2">
    <location>
        <begin position="625"/>
        <end position="652"/>
    </location>
</feature>
<dbReference type="AlphaFoldDB" id="A0A6L9SFF2"/>
<keyword evidence="2" id="KW-1133">Transmembrane helix</keyword>
<keyword evidence="3" id="KW-0808">Transferase</keyword>
<dbReference type="GO" id="GO:0016740">
    <property type="term" value="F:transferase activity"/>
    <property type="evidence" value="ECO:0007669"/>
    <property type="project" value="UniProtKB-KW"/>
</dbReference>
<organism evidence="3 4">
    <name type="scientific">Phytoactinopolyspora halotolerans</name>
    <dbReference type="NCBI Taxonomy" id="1981512"/>
    <lineage>
        <taxon>Bacteria</taxon>
        <taxon>Bacillati</taxon>
        <taxon>Actinomycetota</taxon>
        <taxon>Actinomycetes</taxon>
        <taxon>Jiangellales</taxon>
        <taxon>Jiangellaceae</taxon>
        <taxon>Phytoactinopolyspora</taxon>
    </lineage>
</organism>
<feature type="compositionally biased region" description="Acidic residues" evidence="1">
    <location>
        <begin position="1096"/>
        <end position="1106"/>
    </location>
</feature>
<feature type="transmembrane region" description="Helical" evidence="2">
    <location>
        <begin position="659"/>
        <end position="678"/>
    </location>
</feature>
<protein>
    <submittedName>
        <fullName evidence="3">Glycosyltransferase</fullName>
    </submittedName>
</protein>